<keyword evidence="3 6" id="KW-0812">Transmembrane</keyword>
<feature type="transmembrane region" description="Helical" evidence="6">
    <location>
        <begin position="72"/>
        <end position="93"/>
    </location>
</feature>
<dbReference type="GO" id="GO:0015171">
    <property type="term" value="F:amino acid transmembrane transporter activity"/>
    <property type="evidence" value="ECO:0007669"/>
    <property type="project" value="TreeGrafter"/>
</dbReference>
<dbReference type="GO" id="GO:0005886">
    <property type="term" value="C:plasma membrane"/>
    <property type="evidence" value="ECO:0007669"/>
    <property type="project" value="UniProtKB-SubCell"/>
</dbReference>
<feature type="transmembrane region" description="Helical" evidence="6">
    <location>
        <begin position="43"/>
        <end position="66"/>
    </location>
</feature>
<evidence type="ECO:0000256" key="2">
    <source>
        <dbReference type="ARBA" id="ARBA00022475"/>
    </source>
</evidence>
<feature type="transmembrane region" description="Helical" evidence="6">
    <location>
        <begin position="181"/>
        <end position="203"/>
    </location>
</feature>
<evidence type="ECO:0000256" key="3">
    <source>
        <dbReference type="ARBA" id="ARBA00022692"/>
    </source>
</evidence>
<evidence type="ECO:0000256" key="5">
    <source>
        <dbReference type="ARBA" id="ARBA00023136"/>
    </source>
</evidence>
<dbReference type="AlphaFoldDB" id="A0AAX2SDS1"/>
<evidence type="ECO:0000256" key="6">
    <source>
        <dbReference type="SAM" id="Phobius"/>
    </source>
</evidence>
<dbReference type="InterPro" id="IPR001123">
    <property type="entry name" value="LeuE-type"/>
</dbReference>
<feature type="transmembrane region" description="Helical" evidence="6">
    <location>
        <begin position="6"/>
        <end position="31"/>
    </location>
</feature>
<keyword evidence="8" id="KW-1185">Reference proteome</keyword>
<evidence type="ECO:0000313" key="7">
    <source>
        <dbReference type="EMBL" id="TFI01364.1"/>
    </source>
</evidence>
<evidence type="ECO:0000313" key="8">
    <source>
        <dbReference type="Proteomes" id="UP000298017"/>
    </source>
</evidence>
<feature type="transmembrane region" description="Helical" evidence="6">
    <location>
        <begin position="149"/>
        <end position="169"/>
    </location>
</feature>
<dbReference type="Proteomes" id="UP000298017">
    <property type="component" value="Unassembled WGS sequence"/>
</dbReference>
<dbReference type="RefSeq" id="WP_135010637.1">
    <property type="nucleotide sequence ID" value="NZ_JAYEXM010000001.1"/>
</dbReference>
<accession>A0AAX2SDS1</accession>
<keyword evidence="4 6" id="KW-1133">Transmembrane helix</keyword>
<dbReference type="PANTHER" id="PTHR30086">
    <property type="entry name" value="ARGININE EXPORTER PROTEIN ARGO"/>
    <property type="match status" value="1"/>
</dbReference>
<protein>
    <submittedName>
        <fullName evidence="7">Amino acid transporter</fullName>
    </submittedName>
</protein>
<dbReference type="EMBL" id="SPNK01000006">
    <property type="protein sequence ID" value="TFI01364.1"/>
    <property type="molecule type" value="Genomic_DNA"/>
</dbReference>
<keyword evidence="5 6" id="KW-0472">Membrane</keyword>
<dbReference type="PANTHER" id="PTHR30086:SF20">
    <property type="entry name" value="ARGININE EXPORTER PROTEIN ARGO-RELATED"/>
    <property type="match status" value="1"/>
</dbReference>
<keyword evidence="2" id="KW-1003">Cell membrane</keyword>
<evidence type="ECO:0000256" key="4">
    <source>
        <dbReference type="ARBA" id="ARBA00022989"/>
    </source>
</evidence>
<name>A0AAX2SDS1_KOCRH</name>
<sequence length="207" mass="21859">MYLVRVTSAFLPGLATGLALIVAIGAQNAFVLRQGIRREHVGVVVAICIVSDIFLIGLGTAGIGVLVEQVPWLINAFRWAGVVYLAVFAVMSFRSALKPQTLEAAGTGAGSLRGVVLATLAFTWLNPHAYLDAVLILGNLANQHGEQRWIFAAGAFTGSVIWFTALGAGARALSHVLNTPLTWRIVDVGVGLVMLFIAVQLALMPAV</sequence>
<feature type="transmembrane region" description="Helical" evidence="6">
    <location>
        <begin position="114"/>
        <end position="137"/>
    </location>
</feature>
<gene>
    <name evidence="7" type="ORF">E4P33_07375</name>
</gene>
<dbReference type="Pfam" id="PF01810">
    <property type="entry name" value="LysE"/>
    <property type="match status" value="1"/>
</dbReference>
<organism evidence="7 8">
    <name type="scientific">Kocuria rhizophila</name>
    <dbReference type="NCBI Taxonomy" id="72000"/>
    <lineage>
        <taxon>Bacteria</taxon>
        <taxon>Bacillati</taxon>
        <taxon>Actinomycetota</taxon>
        <taxon>Actinomycetes</taxon>
        <taxon>Micrococcales</taxon>
        <taxon>Micrococcaceae</taxon>
        <taxon>Kocuria</taxon>
    </lineage>
</organism>
<comment type="caution">
    <text evidence="7">The sequence shown here is derived from an EMBL/GenBank/DDBJ whole genome shotgun (WGS) entry which is preliminary data.</text>
</comment>
<comment type="subcellular location">
    <subcellularLocation>
        <location evidence="1">Cell membrane</location>
        <topology evidence="1">Multi-pass membrane protein</topology>
    </subcellularLocation>
</comment>
<proteinExistence type="predicted"/>
<reference evidence="7 8" key="1">
    <citation type="submission" date="2019-03" db="EMBL/GenBank/DDBJ databases">
        <title>Genome Sequencing and Assembly of Various Microbes Isolated from Alder Root Nodule.</title>
        <authorList>
            <person name="Swanson E."/>
            <person name="Sevigny J.L."/>
            <person name="Pesce C."/>
            <person name="Davis I."/>
            <person name="Kleiner V."/>
            <person name="Tisa L."/>
        </authorList>
    </citation>
    <scope>NUCLEOTIDE SEQUENCE [LARGE SCALE GENOMIC DNA]</scope>
    <source>
        <strain evidence="7 8">4R-31</strain>
    </source>
</reference>
<evidence type="ECO:0000256" key="1">
    <source>
        <dbReference type="ARBA" id="ARBA00004651"/>
    </source>
</evidence>